<gene>
    <name evidence="1" type="ORF">L1987_06056</name>
</gene>
<reference evidence="1 2" key="2">
    <citation type="journal article" date="2022" name="Mol. Ecol. Resour.">
        <title>The genomes of chicory, endive, great burdock and yacon provide insights into Asteraceae paleo-polyploidization history and plant inulin production.</title>
        <authorList>
            <person name="Fan W."/>
            <person name="Wang S."/>
            <person name="Wang H."/>
            <person name="Wang A."/>
            <person name="Jiang F."/>
            <person name="Liu H."/>
            <person name="Zhao H."/>
            <person name="Xu D."/>
            <person name="Zhang Y."/>
        </authorList>
    </citation>
    <scope>NUCLEOTIDE SEQUENCE [LARGE SCALE GENOMIC DNA]</scope>
    <source>
        <strain evidence="2">cv. Yunnan</strain>
        <tissue evidence="1">Leaves</tissue>
    </source>
</reference>
<comment type="caution">
    <text evidence="1">The sequence shown here is derived from an EMBL/GenBank/DDBJ whole genome shotgun (WGS) entry which is preliminary data.</text>
</comment>
<evidence type="ECO:0000313" key="1">
    <source>
        <dbReference type="EMBL" id="KAI3824593.1"/>
    </source>
</evidence>
<keyword evidence="2" id="KW-1185">Reference proteome</keyword>
<dbReference type="EMBL" id="CM042019">
    <property type="protein sequence ID" value="KAI3824593.1"/>
    <property type="molecule type" value="Genomic_DNA"/>
</dbReference>
<organism evidence="1 2">
    <name type="scientific">Smallanthus sonchifolius</name>
    <dbReference type="NCBI Taxonomy" id="185202"/>
    <lineage>
        <taxon>Eukaryota</taxon>
        <taxon>Viridiplantae</taxon>
        <taxon>Streptophyta</taxon>
        <taxon>Embryophyta</taxon>
        <taxon>Tracheophyta</taxon>
        <taxon>Spermatophyta</taxon>
        <taxon>Magnoliopsida</taxon>
        <taxon>eudicotyledons</taxon>
        <taxon>Gunneridae</taxon>
        <taxon>Pentapetalae</taxon>
        <taxon>asterids</taxon>
        <taxon>campanulids</taxon>
        <taxon>Asterales</taxon>
        <taxon>Asteraceae</taxon>
        <taxon>Asteroideae</taxon>
        <taxon>Heliantheae alliance</taxon>
        <taxon>Millerieae</taxon>
        <taxon>Smallanthus</taxon>
    </lineage>
</organism>
<protein>
    <submittedName>
        <fullName evidence="1">Uncharacterized protein</fullName>
    </submittedName>
</protein>
<dbReference type="Proteomes" id="UP001056120">
    <property type="component" value="Linkage Group LG02"/>
</dbReference>
<reference evidence="2" key="1">
    <citation type="journal article" date="2022" name="Mol. Ecol. Resour.">
        <title>The genomes of chicory, endive, great burdock and yacon provide insights into Asteraceae palaeo-polyploidization history and plant inulin production.</title>
        <authorList>
            <person name="Fan W."/>
            <person name="Wang S."/>
            <person name="Wang H."/>
            <person name="Wang A."/>
            <person name="Jiang F."/>
            <person name="Liu H."/>
            <person name="Zhao H."/>
            <person name="Xu D."/>
            <person name="Zhang Y."/>
        </authorList>
    </citation>
    <scope>NUCLEOTIDE SEQUENCE [LARGE SCALE GENOMIC DNA]</scope>
    <source>
        <strain evidence="2">cv. Yunnan</strain>
    </source>
</reference>
<name>A0ACB9JX44_9ASTR</name>
<sequence length="1806" mass="196955">MEEDVPPPILEGKISGISFSLATRQEICLASISDCPISHASQLSNPFLGLPLEVGRCESCGAAEVGKCEGHFGYIELPIPIYHPSHISELKRILSLICLKCLKFKNQRLSKNVGVLERAFAFCCEEVAQVTVIENQKKDGACFLELKLPSRRGIRDGFWDFLDRYGYRYGGDAATRPLLPSEVLKILKKIPEATKKKLAGRGCFFQEGYIMQHLPVPPNCLSTPDVSDGITVTSSDISMPMLKKVLRQVEIIKSSRSGAPNFESLEVEVNDLQLAVAQYLQSRGAKASPDRNTRYAIARTANDTSSTKAWLEKMKTLFISKGSGFSSRSVITGDPYKGVGEIGIPFEIAQRITFEERVTEYNMKFLQKLVDDKLCLTYRDGQSTYSLREGSKGHTFLKPGQLEKHLRASKIPISDFILRFSSMGNLIDPKSDSALTRIVQQIGFLGLQIYERGRLYSRTLIEDLSSHFLGNYPFPKKYPYEEFGLIRSCLFHGLDPYQELVHSVANREVMIRSSRGLTEPGILFKNSMAILRDVVICYDGTVRNVCSNSVIQFEYGAMAKNLFAAGEPVGVLAATAMSNPAYKAVLDSSPSSNSSWNMMKEILQCGVNFKNVHNDRRVVLYLNDCDCGKEHCRENAAWKVKNHLRKVSLKDVAVEFLIEYRRPQVTIDDAESDAGLVGHVHLNKTLLKDSNISMEEVLMKCEDGLNLFRKKKKVGQLFKKIAISCSECSFQQSSEWTPCLKFFWQDIPDIHLEKTAHIFADAVCPVLLNSIIKGDPRVKEANITWVSSETTAWIKNPLKDQKGEIAIDVVLEKEAVKKSGDAWRTVMDACLPVIHLIDTTRSIPYAIKQVEHLLGIACAFEQAVQRLSTSVSMVTKGMLKEHLLLLASSMTCAGFLVGFNLAGIKALNKTLNFQVPFSEATVYTPKRCFEKAAEKCHADSLSSIVGACSWGKPVSVGTGSRFDILWDTREVELNQKDGIDVYNFLHLVGGGSEEADSGCLGGEVDSYDMEANFMETGSPEIDSGLAKPVFEDGLDLNLEGMDVGQSNWGTGPAPEDGTSSGGWGGAVKTTTSTGGGWGEAKSDQGQQTGSSGGWGATKSQKDAESSGAWGLLGKKDDNESGWGAKKSENVTDKGSGAWGQKVSKGDEPAWGSKKTENDTAAEGSGSGSWGQKVIKEDGPGWGGNKSGNKIEKGSGAWGQKVSKGDEPAWGSKKSANDTEKGSGSGSWGQKVVKGDEPGWGAKKSESETEKGSGAWGQTVAKGDEPAWGAKRNQNEAEKGSGAWGQTVAKGDEPAWGAKRNQNEAEKEPVSGSWGQKVVKGDGPGWGGNKSRNDTEKGSGSGWGQKVVTADEPRWGEKKIENDTNKGSGSGSWGQKVVKSDGPGWNSKPSENPVDQADLPKESSAGDGQWGKKDSWKAPGGSSSSSWGKSLQKTDTPCWNKSTEAASESAESDKWGSSENKTEGSDWSKKVEEKTDSKGGWGQKKDQISGTDGSTEKEQEVGEQKPGSWGWNRKAEQKPDQGGGWKKKENWGPKRDRPARPVGGPIDGPRSGGGPFTASRQRLDIFTADEQEILTEIEPIMQSVRRIMSQTGYNDGDPLSADDQTYILENVFTHHPDKAQKAGAGVDYIMVTKHTEFQDSRCFFVVSTDGRKEDFSYRKCLENFVRGKYPDKVDEFIPKYFRKGPPRPPRDEAGTPRSRAGWNRDSSVAADEAGTPRSQSTWKRETSLVADEAAPPVSGWKKEASTTQEEGGPPATGWNQGWKKETSKAPEEGGTPATGWNQGWKKEASTASEAGDGGSTQKSGWDS</sequence>
<accession>A0ACB9JX44</accession>
<proteinExistence type="predicted"/>
<evidence type="ECO:0000313" key="2">
    <source>
        <dbReference type="Proteomes" id="UP001056120"/>
    </source>
</evidence>